<feature type="coiled-coil region" evidence="1">
    <location>
        <begin position="34"/>
        <end position="61"/>
    </location>
</feature>
<dbReference type="Proteomes" id="UP000663889">
    <property type="component" value="Unassembled WGS sequence"/>
</dbReference>
<reference evidence="2" key="1">
    <citation type="submission" date="2021-02" db="EMBL/GenBank/DDBJ databases">
        <authorList>
            <person name="Nowell W R."/>
        </authorList>
    </citation>
    <scope>NUCLEOTIDE SEQUENCE</scope>
</reference>
<feature type="non-terminal residue" evidence="2">
    <location>
        <position position="1"/>
    </location>
</feature>
<organism evidence="2 3">
    <name type="scientific">Rotaria sordida</name>
    <dbReference type="NCBI Taxonomy" id="392033"/>
    <lineage>
        <taxon>Eukaryota</taxon>
        <taxon>Metazoa</taxon>
        <taxon>Spiralia</taxon>
        <taxon>Gnathifera</taxon>
        <taxon>Rotifera</taxon>
        <taxon>Eurotatoria</taxon>
        <taxon>Bdelloidea</taxon>
        <taxon>Philodinida</taxon>
        <taxon>Philodinidae</taxon>
        <taxon>Rotaria</taxon>
    </lineage>
</organism>
<gene>
    <name evidence="2" type="ORF">SEV965_LOCUS39515</name>
</gene>
<keyword evidence="1" id="KW-0175">Coiled coil</keyword>
<name>A0A815YBN8_9BILA</name>
<dbReference type="EMBL" id="CAJNOU010014611">
    <property type="protein sequence ID" value="CAF1569465.1"/>
    <property type="molecule type" value="Genomic_DNA"/>
</dbReference>
<evidence type="ECO:0000313" key="2">
    <source>
        <dbReference type="EMBL" id="CAF1569465.1"/>
    </source>
</evidence>
<evidence type="ECO:0000256" key="1">
    <source>
        <dbReference type="SAM" id="Coils"/>
    </source>
</evidence>
<comment type="caution">
    <text evidence="2">The sequence shown here is derived from an EMBL/GenBank/DDBJ whole genome shotgun (WGS) entry which is preliminary data.</text>
</comment>
<protein>
    <submittedName>
        <fullName evidence="2">Uncharacterized protein</fullName>
    </submittedName>
</protein>
<sequence>QRSSTRQFVQLNIYQIQIQEQLTIVQHPPNIITSKFIKQRIEQLHQDILSLKDEIESILEKENETTSIQIKIDNLIENLQNEFDRQPIFSSLLTIDTFETYEKLSNNYLQTIHYIENELEKTIEQFQDIGLIRQYNNRLNDIKQQIIQIELNIKKSIDHLQQGLNEQNILQNKILLIIEDLNDCESQLTNRISMKEYQIQQTLQVLFKRQKIK</sequence>
<evidence type="ECO:0000313" key="3">
    <source>
        <dbReference type="Proteomes" id="UP000663889"/>
    </source>
</evidence>
<dbReference type="AlphaFoldDB" id="A0A815YBN8"/>
<proteinExistence type="predicted"/>
<accession>A0A815YBN8</accession>